<proteinExistence type="predicted"/>
<dbReference type="GO" id="GO:0016020">
    <property type="term" value="C:membrane"/>
    <property type="evidence" value="ECO:0007669"/>
    <property type="project" value="UniProtKB-SubCell"/>
</dbReference>
<feature type="region of interest" description="Disordered" evidence="5">
    <location>
        <begin position="1"/>
        <end position="21"/>
    </location>
</feature>
<keyword evidence="3 6" id="KW-1133">Transmembrane helix</keyword>
<sequence length="282" mass="30920">MQWRGRKQSQNVQDRRGSGRRVTAGKGGLIGILILLAGWYFGIDPAVLFGVANLTGVGESAPTASAPPADDEAAQFTSVVLADTEVFWGNQFRQSGRQYQEPKLVLYRGQTQTYCGTGQSAMGPFYCPADATIYIDLSFYDELKQKLGAPGDFAQAYVVAHEVGHHVQNLLGISNAVHQRQQQMSKTEGNQESVKLELQADCFAGVWASYIESQQWLEQGDLAEAIQAAEAIGDDRLQQQSRGRVVPDSFTHGTSAQRMFWFQTGFDSGDPTQCDTFSHPSL</sequence>
<dbReference type="EMBL" id="FQXG01000002">
    <property type="protein sequence ID" value="SHH18871.1"/>
    <property type="molecule type" value="Genomic_DNA"/>
</dbReference>
<accession>A0A1M5QY54</accession>
<evidence type="ECO:0000256" key="5">
    <source>
        <dbReference type="SAM" id="MobiDB-lite"/>
    </source>
</evidence>
<organism evidence="7 8">
    <name type="scientific">Ferrimonas marina</name>
    <dbReference type="NCBI Taxonomy" id="299255"/>
    <lineage>
        <taxon>Bacteria</taxon>
        <taxon>Pseudomonadati</taxon>
        <taxon>Pseudomonadota</taxon>
        <taxon>Gammaproteobacteria</taxon>
        <taxon>Alteromonadales</taxon>
        <taxon>Ferrimonadaceae</taxon>
        <taxon>Ferrimonas</taxon>
    </lineage>
</organism>
<evidence type="ECO:0000256" key="2">
    <source>
        <dbReference type="ARBA" id="ARBA00022692"/>
    </source>
</evidence>
<keyword evidence="4 6" id="KW-0472">Membrane</keyword>
<keyword evidence="2 6" id="KW-0812">Transmembrane</keyword>
<evidence type="ECO:0000256" key="3">
    <source>
        <dbReference type="ARBA" id="ARBA00022989"/>
    </source>
</evidence>
<evidence type="ECO:0000313" key="7">
    <source>
        <dbReference type="EMBL" id="SHH18871.1"/>
    </source>
</evidence>
<dbReference type="OrthoDB" id="9774900at2"/>
<dbReference type="PANTHER" id="PTHR30168:SF0">
    <property type="entry name" value="INNER MEMBRANE PROTEIN"/>
    <property type="match status" value="1"/>
</dbReference>
<feature type="transmembrane region" description="Helical" evidence="6">
    <location>
        <begin position="21"/>
        <end position="41"/>
    </location>
</feature>
<evidence type="ECO:0000313" key="8">
    <source>
        <dbReference type="Proteomes" id="UP000184268"/>
    </source>
</evidence>
<dbReference type="InterPro" id="IPR007343">
    <property type="entry name" value="Uncharacterised_pept_Zn_put"/>
</dbReference>
<dbReference type="Pfam" id="PF04228">
    <property type="entry name" value="Zn_peptidase"/>
    <property type="match status" value="1"/>
</dbReference>
<comment type="subcellular location">
    <subcellularLocation>
        <location evidence="1">Membrane</location>
        <topology evidence="1">Single-pass membrane protein</topology>
    </subcellularLocation>
</comment>
<evidence type="ECO:0000256" key="4">
    <source>
        <dbReference type="ARBA" id="ARBA00023136"/>
    </source>
</evidence>
<dbReference type="RefSeq" id="WP_067657970.1">
    <property type="nucleotide sequence ID" value="NZ_FQXG01000002.1"/>
</dbReference>
<reference evidence="7 8" key="1">
    <citation type="submission" date="2016-11" db="EMBL/GenBank/DDBJ databases">
        <authorList>
            <person name="Jaros S."/>
            <person name="Januszkiewicz K."/>
            <person name="Wedrychowicz H."/>
        </authorList>
    </citation>
    <scope>NUCLEOTIDE SEQUENCE [LARGE SCALE GENOMIC DNA]</scope>
    <source>
        <strain evidence="7 8">DSM 16917</strain>
    </source>
</reference>
<gene>
    <name evidence="7" type="ORF">SAMN02745129_1403</name>
</gene>
<evidence type="ECO:0008006" key="9">
    <source>
        <dbReference type="Google" id="ProtNLM"/>
    </source>
</evidence>
<keyword evidence="8" id="KW-1185">Reference proteome</keyword>
<dbReference type="AlphaFoldDB" id="A0A1M5QY54"/>
<dbReference type="Proteomes" id="UP000184268">
    <property type="component" value="Unassembled WGS sequence"/>
</dbReference>
<protein>
    <recommendedName>
        <fullName evidence="9">Neutral zinc metallopeptidase</fullName>
    </recommendedName>
</protein>
<evidence type="ECO:0000256" key="1">
    <source>
        <dbReference type="ARBA" id="ARBA00004167"/>
    </source>
</evidence>
<evidence type="ECO:0000256" key="6">
    <source>
        <dbReference type="SAM" id="Phobius"/>
    </source>
</evidence>
<dbReference type="PANTHER" id="PTHR30168">
    <property type="entry name" value="PUTATIVE MEMBRANE PROTEIN YPFJ"/>
    <property type="match status" value="1"/>
</dbReference>
<dbReference type="STRING" id="299255.SAMN02745129_1403"/>
<name>A0A1M5QY54_9GAMM</name>